<evidence type="ECO:0000313" key="4">
    <source>
        <dbReference type="Proteomes" id="UP000641646"/>
    </source>
</evidence>
<feature type="transmembrane region" description="Helical" evidence="1">
    <location>
        <begin position="25"/>
        <end position="48"/>
    </location>
</feature>
<dbReference type="InterPro" id="IPR036938">
    <property type="entry name" value="PAP2/HPO_sf"/>
</dbReference>
<dbReference type="RefSeq" id="WP_190462215.1">
    <property type="nucleotide sequence ID" value="NZ_JACJPW010000006.1"/>
</dbReference>
<keyword evidence="1" id="KW-0472">Membrane</keyword>
<feature type="transmembrane region" description="Helical" evidence="1">
    <location>
        <begin position="81"/>
        <end position="108"/>
    </location>
</feature>
<dbReference type="SMART" id="SM00014">
    <property type="entry name" value="acidPPc"/>
    <property type="match status" value="1"/>
</dbReference>
<feature type="transmembrane region" description="Helical" evidence="1">
    <location>
        <begin position="183"/>
        <end position="204"/>
    </location>
</feature>
<dbReference type="Gene3D" id="1.20.144.10">
    <property type="entry name" value="Phosphatidic acid phosphatase type 2/haloperoxidase"/>
    <property type="match status" value="2"/>
</dbReference>
<reference evidence="3" key="2">
    <citation type="submission" date="2020-08" db="EMBL/GenBank/DDBJ databases">
        <authorList>
            <person name="Chen M."/>
            <person name="Teng W."/>
            <person name="Zhao L."/>
            <person name="Hu C."/>
            <person name="Zhou Y."/>
            <person name="Han B."/>
            <person name="Song L."/>
            <person name="Shu W."/>
        </authorList>
    </citation>
    <scope>NUCLEOTIDE SEQUENCE</scope>
    <source>
        <strain evidence="3">FACHB-1375</strain>
    </source>
</reference>
<feature type="transmembrane region" description="Helical" evidence="1">
    <location>
        <begin position="115"/>
        <end position="131"/>
    </location>
</feature>
<evidence type="ECO:0000313" key="3">
    <source>
        <dbReference type="EMBL" id="MBD2180237.1"/>
    </source>
</evidence>
<feature type="transmembrane region" description="Helical" evidence="1">
    <location>
        <begin position="210"/>
        <end position="228"/>
    </location>
</feature>
<evidence type="ECO:0000259" key="2">
    <source>
        <dbReference type="SMART" id="SM00014"/>
    </source>
</evidence>
<dbReference type="InterPro" id="IPR000326">
    <property type="entry name" value="PAP2/HPO"/>
</dbReference>
<keyword evidence="1" id="KW-1133">Transmembrane helix</keyword>
<keyword evidence="4" id="KW-1185">Reference proteome</keyword>
<gene>
    <name evidence="3" type="ORF">H6G03_03755</name>
</gene>
<accession>A0A926VC93</accession>
<dbReference type="PANTHER" id="PTHR14969">
    <property type="entry name" value="SPHINGOSINE-1-PHOSPHATE PHOSPHOHYDROLASE"/>
    <property type="match status" value="1"/>
</dbReference>
<keyword evidence="1" id="KW-0812">Transmembrane</keyword>
<protein>
    <submittedName>
        <fullName evidence="3">Phosphatase PAP2 family protein</fullName>
    </submittedName>
</protein>
<feature type="transmembrane region" description="Helical" evidence="1">
    <location>
        <begin position="151"/>
        <end position="174"/>
    </location>
</feature>
<proteinExistence type="predicted"/>
<dbReference type="AlphaFoldDB" id="A0A926VC93"/>
<dbReference type="SUPFAM" id="SSF48317">
    <property type="entry name" value="Acid phosphatase/Vanadium-dependent haloperoxidase"/>
    <property type="match status" value="1"/>
</dbReference>
<sequence>MPINFLRDLAKRIIPAWRQHVTPKLLPLISTIPIGGLMVAALSLWGFAEIADEVLEKETDKLDTSILLTIRELHTPLLDRIMLGITFLGEPEVLLMLCILAIVALLILNRTAQTTMLAIAGFGAIGLNYLLKDLFARTRPALWERILDVTSYSFPSGHAMISLVVYGAIGYLLASQFKPHSRLIFSLTIFVISAIGFSRLYLGVHWPTDVVAGYAAGVVWLLACMLSLEVWQRRKSVSVSASEK</sequence>
<dbReference type="Proteomes" id="UP000641646">
    <property type="component" value="Unassembled WGS sequence"/>
</dbReference>
<dbReference type="CDD" id="cd03392">
    <property type="entry name" value="PAP2_like_2"/>
    <property type="match status" value="1"/>
</dbReference>
<dbReference type="PANTHER" id="PTHR14969:SF13">
    <property type="entry name" value="AT30094P"/>
    <property type="match status" value="1"/>
</dbReference>
<comment type="caution">
    <text evidence="3">The sequence shown here is derived from an EMBL/GenBank/DDBJ whole genome shotgun (WGS) entry which is preliminary data.</text>
</comment>
<feature type="domain" description="Phosphatidic acid phosphatase type 2/haloperoxidase" evidence="2">
    <location>
        <begin position="114"/>
        <end position="225"/>
    </location>
</feature>
<dbReference type="Pfam" id="PF01569">
    <property type="entry name" value="PAP2"/>
    <property type="match status" value="1"/>
</dbReference>
<dbReference type="EMBL" id="JACJPW010000006">
    <property type="protein sequence ID" value="MBD2180237.1"/>
    <property type="molecule type" value="Genomic_DNA"/>
</dbReference>
<name>A0A926VC93_9CYAN</name>
<evidence type="ECO:0000256" key="1">
    <source>
        <dbReference type="SAM" id="Phobius"/>
    </source>
</evidence>
<reference evidence="3" key="1">
    <citation type="journal article" date="2015" name="ISME J.">
        <title>Draft Genome Sequence of Streptomyces incarnatus NRRL8089, which Produces the Nucleoside Antibiotic Sinefungin.</title>
        <authorList>
            <person name="Oshima K."/>
            <person name="Hattori M."/>
            <person name="Shimizu H."/>
            <person name="Fukuda K."/>
            <person name="Nemoto M."/>
            <person name="Inagaki K."/>
            <person name="Tamura T."/>
        </authorList>
    </citation>
    <scope>NUCLEOTIDE SEQUENCE</scope>
    <source>
        <strain evidence="3">FACHB-1375</strain>
    </source>
</reference>
<organism evidence="3 4">
    <name type="scientific">Aerosakkonema funiforme FACHB-1375</name>
    <dbReference type="NCBI Taxonomy" id="2949571"/>
    <lineage>
        <taxon>Bacteria</taxon>
        <taxon>Bacillati</taxon>
        <taxon>Cyanobacteriota</taxon>
        <taxon>Cyanophyceae</taxon>
        <taxon>Oscillatoriophycideae</taxon>
        <taxon>Aerosakkonematales</taxon>
        <taxon>Aerosakkonemataceae</taxon>
        <taxon>Aerosakkonema</taxon>
    </lineage>
</organism>